<keyword evidence="1" id="KW-0812">Transmembrane</keyword>
<feature type="transmembrane region" description="Helical" evidence="1">
    <location>
        <begin position="426"/>
        <end position="445"/>
    </location>
</feature>
<feature type="transmembrane region" description="Helical" evidence="1">
    <location>
        <begin position="402"/>
        <end position="420"/>
    </location>
</feature>
<comment type="caution">
    <text evidence="2">The sequence shown here is derived from an EMBL/GenBank/DDBJ whole genome shotgun (WGS) entry which is preliminary data.</text>
</comment>
<dbReference type="Proteomes" id="UP000824927">
    <property type="component" value="Unassembled WGS sequence"/>
</dbReference>
<name>A0A9Q3S008_9SPHN</name>
<reference evidence="2" key="1">
    <citation type="submission" date="2021-06" db="EMBL/GenBank/DDBJ databases">
        <title>50 bacteria genomes isolated from Dapeng, Shenzhen, China.</title>
        <authorList>
            <person name="Zheng W."/>
            <person name="Yu S."/>
            <person name="Huang Y."/>
        </authorList>
    </citation>
    <scope>NUCLEOTIDE SEQUENCE</scope>
    <source>
        <strain evidence="2">DP4N28-2</strain>
    </source>
</reference>
<dbReference type="NCBIfam" id="NF008712">
    <property type="entry name" value="PRK11715.1-1"/>
    <property type="match status" value="1"/>
</dbReference>
<evidence type="ECO:0000313" key="3">
    <source>
        <dbReference type="Proteomes" id="UP000824927"/>
    </source>
</evidence>
<gene>
    <name evidence="2" type="ORF">KUV31_04400</name>
</gene>
<feature type="transmembrane region" description="Helical" evidence="1">
    <location>
        <begin position="350"/>
        <end position="368"/>
    </location>
</feature>
<dbReference type="EMBL" id="JAHVKP010000001">
    <property type="protein sequence ID" value="MBY6217576.1"/>
    <property type="molecule type" value="Genomic_DNA"/>
</dbReference>
<dbReference type="PIRSF" id="PIRSF004548">
    <property type="entry name" value="CreD"/>
    <property type="match status" value="1"/>
</dbReference>
<dbReference type="AlphaFoldDB" id="A0A9Q3S008"/>
<proteinExistence type="predicted"/>
<dbReference type="InterPro" id="IPR010364">
    <property type="entry name" value="Uncharacterised_IM_CreD"/>
</dbReference>
<accession>A0A9Q3S008</accession>
<feature type="transmembrane region" description="Helical" evidence="1">
    <location>
        <begin position="12"/>
        <end position="32"/>
    </location>
</feature>
<evidence type="ECO:0000313" key="2">
    <source>
        <dbReference type="EMBL" id="MBY6217576.1"/>
    </source>
</evidence>
<dbReference type="GO" id="GO:0005886">
    <property type="term" value="C:plasma membrane"/>
    <property type="evidence" value="ECO:0007669"/>
    <property type="project" value="TreeGrafter"/>
</dbReference>
<sequence>MMQERSPGFKLVLAGLVGLVLMIPLIMVYGLVSDRQHQARVAQDSITAGSGGAQVVSGPVLVIPYEERRVSNETVNGVATTRTQTIRKQLFLSPEQHKLETTLEPERKRKALYETVIYLAQMDGTARFVLPDDLSRFGATREQLLLDEAQIRFGISDPRGLRAVADVRVDGEPIELQPGEGVRSSGGAGFHGNIDWSSGEPLSVAYDYTLRGSLSLTLVPRGGQTDWKVSSPWAHPGFGGSFLPDRSEISSDGFTANWSIGNLALGQSMVMQEDLPPVRVSNFSGDVYTSSEPAEAASGKTATIRMVEPADIYAQVDRSVKYGFLFIGFTFLTYLLFDVVGGARVAAAEYLLTGAGLVLFFVMLLAFAEVMGFALAYVLASAAIIGLLTAYSAAVLGGWKRAGFIGVLLTALYAGLYILLSLEAASLIVGSLSMFLALAGVMYATRNVEWSRAGRSDELAES</sequence>
<dbReference type="Pfam" id="PF06123">
    <property type="entry name" value="CreD"/>
    <property type="match status" value="1"/>
</dbReference>
<feature type="transmembrane region" description="Helical" evidence="1">
    <location>
        <begin position="322"/>
        <end position="343"/>
    </location>
</feature>
<protein>
    <submittedName>
        <fullName evidence="2">Cell envelope integrity protein CreD</fullName>
    </submittedName>
</protein>
<evidence type="ECO:0000256" key="1">
    <source>
        <dbReference type="SAM" id="Phobius"/>
    </source>
</evidence>
<feature type="transmembrane region" description="Helical" evidence="1">
    <location>
        <begin position="374"/>
        <end position="395"/>
    </location>
</feature>
<keyword evidence="1" id="KW-0472">Membrane</keyword>
<organism evidence="2 3">
    <name type="scientific">Qipengyuania aquimaris</name>
    <dbReference type="NCBI Taxonomy" id="255984"/>
    <lineage>
        <taxon>Bacteria</taxon>
        <taxon>Pseudomonadati</taxon>
        <taxon>Pseudomonadota</taxon>
        <taxon>Alphaproteobacteria</taxon>
        <taxon>Sphingomonadales</taxon>
        <taxon>Erythrobacteraceae</taxon>
        <taxon>Qipengyuania</taxon>
    </lineage>
</organism>
<dbReference type="PANTHER" id="PTHR30092">
    <property type="entry name" value="INNER MEMBRANE PROTEIN CRED"/>
    <property type="match status" value="1"/>
</dbReference>
<keyword evidence="1" id="KW-1133">Transmembrane helix</keyword>
<dbReference type="PANTHER" id="PTHR30092:SF0">
    <property type="entry name" value="INNER MEMBRANE PROTEIN CRED"/>
    <property type="match status" value="1"/>
</dbReference>